<name>A0A3B0Y6Z6_9ZZZZ</name>
<dbReference type="GO" id="GO:0008168">
    <property type="term" value="F:methyltransferase activity"/>
    <property type="evidence" value="ECO:0007669"/>
    <property type="project" value="UniProtKB-KW"/>
</dbReference>
<reference evidence="1" key="1">
    <citation type="submission" date="2018-06" db="EMBL/GenBank/DDBJ databases">
        <authorList>
            <person name="Zhirakovskaya E."/>
        </authorList>
    </citation>
    <scope>NUCLEOTIDE SEQUENCE</scope>
</reference>
<protein>
    <submittedName>
        <fullName evidence="1">16S rRNA (Cytosine(1402)-N(4))-methyltransferase</fullName>
        <ecNumber evidence="1">2.1.1.199</ecNumber>
    </submittedName>
</protein>
<sequence>AEIKTNPRARSAVLRVAERVA</sequence>
<dbReference type="Gene3D" id="3.40.50.150">
    <property type="entry name" value="Vaccinia Virus protein VP39"/>
    <property type="match status" value="1"/>
</dbReference>
<evidence type="ECO:0000313" key="1">
    <source>
        <dbReference type="EMBL" id="VAW76538.1"/>
    </source>
</evidence>
<dbReference type="EMBL" id="UOFM01000181">
    <property type="protein sequence ID" value="VAW76538.1"/>
    <property type="molecule type" value="Genomic_DNA"/>
</dbReference>
<dbReference type="GO" id="GO:0032259">
    <property type="term" value="P:methylation"/>
    <property type="evidence" value="ECO:0007669"/>
    <property type="project" value="UniProtKB-KW"/>
</dbReference>
<dbReference type="EC" id="2.1.1.199" evidence="1"/>
<feature type="non-terminal residue" evidence="1">
    <location>
        <position position="1"/>
    </location>
</feature>
<gene>
    <name evidence="1" type="ORF">MNBD_GAMMA14-622</name>
</gene>
<dbReference type="AlphaFoldDB" id="A0A3B0Y6Z6"/>
<organism evidence="1">
    <name type="scientific">hydrothermal vent metagenome</name>
    <dbReference type="NCBI Taxonomy" id="652676"/>
    <lineage>
        <taxon>unclassified sequences</taxon>
        <taxon>metagenomes</taxon>
        <taxon>ecological metagenomes</taxon>
    </lineage>
</organism>
<accession>A0A3B0Y6Z6</accession>
<keyword evidence="1" id="KW-0808">Transferase</keyword>
<dbReference type="InterPro" id="IPR029063">
    <property type="entry name" value="SAM-dependent_MTases_sf"/>
</dbReference>
<proteinExistence type="predicted"/>
<keyword evidence="1" id="KW-0489">Methyltransferase</keyword>